<dbReference type="PANTHER" id="PTHR43283:SF3">
    <property type="entry name" value="BETA-LACTAMASE FAMILY PROTEIN (AFU_ORTHOLOGUE AFUA_5G07500)"/>
    <property type="match status" value="1"/>
</dbReference>
<organism evidence="2 3">
    <name type="scientific">Novosphingobium arvoryzae</name>
    <dbReference type="NCBI Taxonomy" id="1256514"/>
    <lineage>
        <taxon>Bacteria</taxon>
        <taxon>Pseudomonadati</taxon>
        <taxon>Pseudomonadota</taxon>
        <taxon>Alphaproteobacteria</taxon>
        <taxon>Sphingomonadales</taxon>
        <taxon>Sphingomonadaceae</taxon>
        <taxon>Novosphingobium</taxon>
    </lineage>
</organism>
<dbReference type="PANTHER" id="PTHR43283">
    <property type="entry name" value="BETA-LACTAMASE-RELATED"/>
    <property type="match status" value="1"/>
</dbReference>
<dbReference type="InterPro" id="IPR001466">
    <property type="entry name" value="Beta-lactam-related"/>
</dbReference>
<dbReference type="Proteomes" id="UP000634139">
    <property type="component" value="Unassembled WGS sequence"/>
</dbReference>
<dbReference type="PROSITE" id="PS51318">
    <property type="entry name" value="TAT"/>
    <property type="match status" value="1"/>
</dbReference>
<accession>A0A918RHI9</accession>
<keyword evidence="2" id="KW-0378">Hydrolase</keyword>
<dbReference type="Pfam" id="PF00144">
    <property type="entry name" value="Beta-lactamase"/>
    <property type="match status" value="1"/>
</dbReference>
<dbReference type="InterPro" id="IPR012338">
    <property type="entry name" value="Beta-lactam/transpept-like"/>
</dbReference>
<dbReference type="SUPFAM" id="SSF56601">
    <property type="entry name" value="beta-lactamase/transpeptidase-like"/>
    <property type="match status" value="1"/>
</dbReference>
<keyword evidence="3" id="KW-1185">Reference proteome</keyword>
<sequence>MPAEFHVELTRRRLLSSGLWLGAGAGLAGLPLARALAAPQPLPWTNVTGLIDSYVAPRKLAGAVAAMGRGFDPAQIIARGTHALDNPVPIGADSLFRIYSMTKPITGMAAMILIDEGKLVLDQPIADLLPKFAKMQVQAVPDGSITELVPATRAITVRHLLTHTAGLGYSIIQTGPIKTAYERAGVVPGQVSRTQARGMPDVPTAPSLAEFADRLAELPLVYQPGTQWSYSVSLDLLGRVIELASGQSFEGFLQDRLFGPCGMDSTFFRVPASAAARLTDNYGVDKTGLVPLDPAGNSIYLDAPAFPFGGAGLVSSPRDYDRFLLMLLGKGVLGGKRVMSERAVTVGMSNLLPEGAATAGTMVDSAGFGAGGRVGLGNTSGQFGWGGAAGTVAMVDAARGVRASFYTQYMPSNAYPLHADFPKAVAADMIALAKGA</sequence>
<reference evidence="2" key="1">
    <citation type="journal article" date="2014" name="Int. J. Syst. Evol. Microbiol.">
        <title>Complete genome sequence of Corynebacterium casei LMG S-19264T (=DSM 44701T), isolated from a smear-ripened cheese.</title>
        <authorList>
            <consortium name="US DOE Joint Genome Institute (JGI-PGF)"/>
            <person name="Walter F."/>
            <person name="Albersmeier A."/>
            <person name="Kalinowski J."/>
            <person name="Ruckert C."/>
        </authorList>
    </citation>
    <scope>NUCLEOTIDE SEQUENCE</scope>
    <source>
        <strain evidence="2">KCTC 32422</strain>
    </source>
</reference>
<gene>
    <name evidence="2" type="ORF">GCM10011617_19470</name>
</gene>
<reference evidence="2" key="2">
    <citation type="submission" date="2020-09" db="EMBL/GenBank/DDBJ databases">
        <authorList>
            <person name="Sun Q."/>
            <person name="Kim S."/>
        </authorList>
    </citation>
    <scope>NUCLEOTIDE SEQUENCE</scope>
    <source>
        <strain evidence="2">KCTC 32422</strain>
    </source>
</reference>
<dbReference type="RefSeq" id="WP_189540941.1">
    <property type="nucleotide sequence ID" value="NZ_BMZD01000004.1"/>
</dbReference>
<dbReference type="EMBL" id="BMZD01000004">
    <property type="protein sequence ID" value="GGZ99159.1"/>
    <property type="molecule type" value="Genomic_DNA"/>
</dbReference>
<dbReference type="GO" id="GO:0016787">
    <property type="term" value="F:hydrolase activity"/>
    <property type="evidence" value="ECO:0007669"/>
    <property type="project" value="UniProtKB-KW"/>
</dbReference>
<comment type="caution">
    <text evidence="2">The sequence shown here is derived from an EMBL/GenBank/DDBJ whole genome shotgun (WGS) entry which is preliminary data.</text>
</comment>
<name>A0A918RHI9_9SPHN</name>
<proteinExistence type="predicted"/>
<dbReference type="Gene3D" id="3.40.710.10">
    <property type="entry name" value="DD-peptidase/beta-lactamase superfamily"/>
    <property type="match status" value="1"/>
</dbReference>
<dbReference type="InterPro" id="IPR050789">
    <property type="entry name" value="Diverse_Enzym_Activities"/>
</dbReference>
<evidence type="ECO:0000313" key="3">
    <source>
        <dbReference type="Proteomes" id="UP000634139"/>
    </source>
</evidence>
<evidence type="ECO:0000313" key="2">
    <source>
        <dbReference type="EMBL" id="GGZ99159.1"/>
    </source>
</evidence>
<dbReference type="AlphaFoldDB" id="A0A918RHI9"/>
<feature type="domain" description="Beta-lactamase-related" evidence="1">
    <location>
        <begin position="50"/>
        <end position="416"/>
    </location>
</feature>
<protein>
    <submittedName>
        <fullName evidence="2">Serine hydrolase</fullName>
    </submittedName>
</protein>
<dbReference type="InterPro" id="IPR006311">
    <property type="entry name" value="TAT_signal"/>
</dbReference>
<evidence type="ECO:0000259" key="1">
    <source>
        <dbReference type="Pfam" id="PF00144"/>
    </source>
</evidence>